<keyword evidence="1" id="KW-0472">Membrane</keyword>
<sequence length="420" mass="47176">MRKRLKRICQAARDRPVYIKAGIAAVLSLLCFGVLCLRDGSQTDLAKNEAGQTVIERGGAGEDTVRELHVKAGEMEEEVEIRISGQTYSEEELKDVFARAEESLPDLILNGNSSTDEVRTALCLITEVPGTGLRVSWEMDRYDVIDLQGNIIAEELPAEGIVVHLKAILTYEGSQQTCEFGVRVLPPVYGEKERLLRAIREEAGKADEETRDEEYMILPDRAGGEKLQWTKEADPRAFGILVLGLGASGMLIVSDRQKRKEKEKQDLRQMQIDYPGIINKFNLYIRAGMTVRKAWFRIVEDYQAAKETGRCRKAYDEMTAAMYQIRGGLPEGECYESFGVRCGEPAYRRFGMMLSQNLRKGAAGLTDILEREASEAFEDRKKLAKKLGEEAGTKLMIPMFMMLIIVLIIVVVPAFFSIQI</sequence>
<reference evidence="2" key="2">
    <citation type="submission" date="2021-04" db="EMBL/GenBank/DDBJ databases">
        <authorList>
            <person name="Gilroy R."/>
        </authorList>
    </citation>
    <scope>NUCLEOTIDE SEQUENCE</scope>
    <source>
        <strain evidence="2">ChiBcec15-3976</strain>
    </source>
</reference>
<keyword evidence="1" id="KW-0812">Transmembrane</keyword>
<organism evidence="2 3">
    <name type="scientific">Candidatus Mediterraneibacter quadrami</name>
    <dbReference type="NCBI Taxonomy" id="2838684"/>
    <lineage>
        <taxon>Bacteria</taxon>
        <taxon>Bacillati</taxon>
        <taxon>Bacillota</taxon>
        <taxon>Clostridia</taxon>
        <taxon>Lachnospirales</taxon>
        <taxon>Lachnospiraceae</taxon>
        <taxon>Mediterraneibacter</taxon>
    </lineage>
</organism>
<dbReference type="Proteomes" id="UP000823909">
    <property type="component" value="Unassembled WGS sequence"/>
</dbReference>
<comment type="caution">
    <text evidence="2">The sequence shown here is derived from an EMBL/GenBank/DDBJ whole genome shotgun (WGS) entry which is preliminary data.</text>
</comment>
<dbReference type="EMBL" id="DWUU01000060">
    <property type="protein sequence ID" value="HJD43336.1"/>
    <property type="molecule type" value="Genomic_DNA"/>
</dbReference>
<dbReference type="AlphaFoldDB" id="A0A9D2U6T2"/>
<name>A0A9D2U6T2_9FIRM</name>
<evidence type="ECO:0000313" key="2">
    <source>
        <dbReference type="EMBL" id="HJD43336.1"/>
    </source>
</evidence>
<reference evidence="2" key="1">
    <citation type="journal article" date="2021" name="PeerJ">
        <title>Extensive microbial diversity within the chicken gut microbiome revealed by metagenomics and culture.</title>
        <authorList>
            <person name="Gilroy R."/>
            <person name="Ravi A."/>
            <person name="Getino M."/>
            <person name="Pursley I."/>
            <person name="Horton D.L."/>
            <person name="Alikhan N.F."/>
            <person name="Baker D."/>
            <person name="Gharbi K."/>
            <person name="Hall N."/>
            <person name="Watson M."/>
            <person name="Adriaenssens E.M."/>
            <person name="Foster-Nyarko E."/>
            <person name="Jarju S."/>
            <person name="Secka A."/>
            <person name="Antonio M."/>
            <person name="Oren A."/>
            <person name="Chaudhuri R.R."/>
            <person name="La Ragione R."/>
            <person name="Hildebrand F."/>
            <person name="Pallen M.J."/>
        </authorList>
    </citation>
    <scope>NUCLEOTIDE SEQUENCE</scope>
    <source>
        <strain evidence="2">ChiBcec15-3976</strain>
    </source>
</reference>
<feature type="transmembrane region" description="Helical" evidence="1">
    <location>
        <begin position="395"/>
        <end position="418"/>
    </location>
</feature>
<proteinExistence type="predicted"/>
<gene>
    <name evidence="2" type="ORF">H9910_10135</name>
</gene>
<protein>
    <submittedName>
        <fullName evidence="2">Type II secretion system F family protein</fullName>
    </submittedName>
</protein>
<accession>A0A9D2U6T2</accession>
<evidence type="ECO:0000256" key="1">
    <source>
        <dbReference type="SAM" id="Phobius"/>
    </source>
</evidence>
<evidence type="ECO:0000313" key="3">
    <source>
        <dbReference type="Proteomes" id="UP000823909"/>
    </source>
</evidence>
<keyword evidence="1" id="KW-1133">Transmembrane helix</keyword>